<dbReference type="OrthoDB" id="5141738at2759"/>
<evidence type="ECO:0000256" key="4">
    <source>
        <dbReference type="ARBA" id="ARBA00023136"/>
    </source>
</evidence>
<dbReference type="InterPro" id="IPR036259">
    <property type="entry name" value="MFS_trans_sf"/>
</dbReference>
<dbReference type="Gene3D" id="1.20.1250.20">
    <property type="entry name" value="MFS general substrate transporter like domains"/>
    <property type="match status" value="1"/>
</dbReference>
<evidence type="ECO:0008006" key="8">
    <source>
        <dbReference type="Google" id="ProtNLM"/>
    </source>
</evidence>
<dbReference type="EMBL" id="LUCM01001945">
    <property type="protein sequence ID" value="KAA0198085.1"/>
    <property type="molecule type" value="Genomic_DNA"/>
</dbReference>
<evidence type="ECO:0000256" key="5">
    <source>
        <dbReference type="SAM" id="Phobius"/>
    </source>
</evidence>
<keyword evidence="4 5" id="KW-0472">Membrane</keyword>
<evidence type="ECO:0000256" key="2">
    <source>
        <dbReference type="ARBA" id="ARBA00022692"/>
    </source>
</evidence>
<reference evidence="6" key="1">
    <citation type="submission" date="2019-05" db="EMBL/GenBank/DDBJ databases">
        <title>Annotation for the trematode Fasciolopsis buski.</title>
        <authorList>
            <person name="Choi Y.-J."/>
        </authorList>
    </citation>
    <scope>NUCLEOTIDE SEQUENCE</scope>
    <source>
        <strain evidence="6">HT</strain>
        <tissue evidence="6">Whole worm</tissue>
    </source>
</reference>
<dbReference type="PANTHER" id="PTHR24064">
    <property type="entry name" value="SOLUTE CARRIER FAMILY 22 MEMBER"/>
    <property type="match status" value="1"/>
</dbReference>
<dbReference type="GO" id="GO:0016020">
    <property type="term" value="C:membrane"/>
    <property type="evidence" value="ECO:0007669"/>
    <property type="project" value="UniProtKB-SubCell"/>
</dbReference>
<feature type="transmembrane region" description="Helical" evidence="5">
    <location>
        <begin position="281"/>
        <end position="298"/>
    </location>
</feature>
<evidence type="ECO:0000256" key="1">
    <source>
        <dbReference type="ARBA" id="ARBA00004141"/>
    </source>
</evidence>
<evidence type="ECO:0000313" key="6">
    <source>
        <dbReference type="EMBL" id="KAA0198085.1"/>
    </source>
</evidence>
<dbReference type="AlphaFoldDB" id="A0A8E0S0Q4"/>
<evidence type="ECO:0000313" key="7">
    <source>
        <dbReference type="Proteomes" id="UP000728185"/>
    </source>
</evidence>
<dbReference type="GO" id="GO:0022857">
    <property type="term" value="F:transmembrane transporter activity"/>
    <property type="evidence" value="ECO:0007669"/>
    <property type="project" value="InterPro"/>
</dbReference>
<keyword evidence="2 5" id="KW-0812">Transmembrane</keyword>
<accession>A0A8E0S0Q4</accession>
<dbReference type="InterPro" id="IPR005828">
    <property type="entry name" value="MFS_sugar_transport-like"/>
</dbReference>
<dbReference type="SUPFAM" id="SSF103473">
    <property type="entry name" value="MFS general substrate transporter"/>
    <property type="match status" value="1"/>
</dbReference>
<feature type="transmembrane region" description="Helical" evidence="5">
    <location>
        <begin position="214"/>
        <end position="238"/>
    </location>
</feature>
<gene>
    <name evidence="6" type="ORF">FBUS_03577</name>
</gene>
<keyword evidence="3 5" id="KW-1133">Transmembrane helix</keyword>
<feature type="transmembrane region" description="Helical" evidence="5">
    <location>
        <begin position="127"/>
        <end position="148"/>
    </location>
</feature>
<organism evidence="6 7">
    <name type="scientific">Fasciolopsis buskii</name>
    <dbReference type="NCBI Taxonomy" id="27845"/>
    <lineage>
        <taxon>Eukaryota</taxon>
        <taxon>Metazoa</taxon>
        <taxon>Spiralia</taxon>
        <taxon>Lophotrochozoa</taxon>
        <taxon>Platyhelminthes</taxon>
        <taxon>Trematoda</taxon>
        <taxon>Digenea</taxon>
        <taxon>Plagiorchiida</taxon>
        <taxon>Echinostomata</taxon>
        <taxon>Echinostomatoidea</taxon>
        <taxon>Fasciolidae</taxon>
        <taxon>Fasciolopsis</taxon>
    </lineage>
</organism>
<evidence type="ECO:0000256" key="3">
    <source>
        <dbReference type="ARBA" id="ARBA00022989"/>
    </source>
</evidence>
<name>A0A8E0S0Q4_9TREM</name>
<sequence length="318" mass="35578">MFSVFGLSEQAYRCRMPEPVEAILHNLSVNEALTVLWGLNATDRAQFPTNYPDQCYHRQSNLIQLAHSNKTDWTNWSADKLTELASGQPARCESGYVYEMLSNQVCYAIRSSTLLQIFRSKVHLKRLFLTSVIYLCHIYSTFGIILYGNRVRGSIYVVAVVNASTALPGTFLSCILYRVFRWRKRPLLAVFSFAFLSTLLGALVTLVWKTETDRFLMITEFIALALLEAALDMIYIYIPELFPTVLRSKSLGFCAGCARLGAAVCSFTNQLDGMLGHGSPMVFYAASIFVATLAVLMLSDTTGENLDQCLESQNATID</sequence>
<feature type="transmembrane region" description="Helical" evidence="5">
    <location>
        <begin position="187"/>
        <end position="208"/>
    </location>
</feature>
<keyword evidence="7" id="KW-1185">Reference proteome</keyword>
<protein>
    <recommendedName>
        <fullName evidence="8">Major facilitator superfamily (MFS) profile domain-containing protein</fullName>
    </recommendedName>
</protein>
<feature type="transmembrane region" description="Helical" evidence="5">
    <location>
        <begin position="154"/>
        <end position="180"/>
    </location>
</feature>
<comment type="subcellular location">
    <subcellularLocation>
        <location evidence="1">Membrane</location>
        <topology evidence="1">Multi-pass membrane protein</topology>
    </subcellularLocation>
</comment>
<comment type="caution">
    <text evidence="6">The sequence shown here is derived from an EMBL/GenBank/DDBJ whole genome shotgun (WGS) entry which is preliminary data.</text>
</comment>
<dbReference type="Proteomes" id="UP000728185">
    <property type="component" value="Unassembled WGS sequence"/>
</dbReference>
<dbReference type="Pfam" id="PF00083">
    <property type="entry name" value="Sugar_tr"/>
    <property type="match status" value="1"/>
</dbReference>
<proteinExistence type="predicted"/>